<protein>
    <submittedName>
        <fullName evidence="1">Uncharacterized protein</fullName>
    </submittedName>
</protein>
<proteinExistence type="predicted"/>
<name>A0A3B6FQJ9_WHEAT</name>
<comment type="caution">
    <text evidence="1">The sequence shown here is derived from an EMBL/GenBank/DDBJ whole genome shotgun (WGS) entry which is preliminary data.</text>
</comment>
<accession>A0A3B6FQJ9</accession>
<dbReference type="Proteomes" id="UP000815260">
    <property type="component" value="Chromosome 1B"/>
</dbReference>
<sequence>MPGSAISGGAARAAVVAWWLQRHQRLPPPADLLPRSLLDRAVELASKTAAAAAPELDPDLPCSLGSSSLPDLCDDLLIGN</sequence>
<organism evidence="1">
    <name type="scientific">Triticum aestivum</name>
    <name type="common">Wheat</name>
    <dbReference type="NCBI Taxonomy" id="4565"/>
    <lineage>
        <taxon>Eukaryota</taxon>
        <taxon>Viridiplantae</taxon>
        <taxon>Streptophyta</taxon>
        <taxon>Embryophyta</taxon>
        <taxon>Tracheophyta</taxon>
        <taxon>Spermatophyta</taxon>
        <taxon>Magnoliopsida</taxon>
        <taxon>Liliopsida</taxon>
        <taxon>Poales</taxon>
        <taxon>Poaceae</taxon>
        <taxon>BOP clade</taxon>
        <taxon>Pooideae</taxon>
        <taxon>Triticodae</taxon>
        <taxon>Triticeae</taxon>
        <taxon>Triticinae</taxon>
        <taxon>Triticum</taxon>
    </lineage>
</organism>
<reference evidence="1" key="1">
    <citation type="journal article" date="2017" name="Gigascience">
        <title>The first near-complete assembly of the hexaploid bread wheat genome, Triticum aestivum.</title>
        <authorList>
            <person name="Zimin A.V."/>
            <person name="Puiu D."/>
            <person name="Hall R."/>
            <person name="Kingan S."/>
            <person name="Clavijo B.J."/>
            <person name="Salzberg S.L."/>
        </authorList>
    </citation>
    <scope>NUCLEOTIDE SEQUENCE</scope>
    <source>
        <tissue evidence="1">Leaf</tissue>
    </source>
</reference>
<gene>
    <name evidence="1" type="ORF">CFC21_005745</name>
</gene>
<evidence type="ECO:0000313" key="1">
    <source>
        <dbReference type="EMBL" id="KAF6988174.1"/>
    </source>
</evidence>
<dbReference type="EMBL" id="CM022212">
    <property type="protein sequence ID" value="KAF6988174.1"/>
    <property type="molecule type" value="Genomic_DNA"/>
</dbReference>
<reference evidence="1" key="2">
    <citation type="submission" date="2020-03" db="EMBL/GenBank/DDBJ databases">
        <title>The second near-complete assembly of the hexaploid bread wheat (Triticum aestivum) genome.</title>
        <authorList>
            <person name="Zimin A.V."/>
            <person name="Puiu D."/>
            <person name="Shumante A."/>
            <person name="Alonge M."/>
            <person name="Salzberg S.L."/>
        </authorList>
    </citation>
    <scope>NUCLEOTIDE SEQUENCE</scope>
    <source>
        <tissue evidence="1">Leaf</tissue>
    </source>
</reference>